<feature type="compositionally biased region" description="Basic and acidic residues" evidence="1">
    <location>
        <begin position="73"/>
        <end position="83"/>
    </location>
</feature>
<dbReference type="Proteomes" id="UP000887565">
    <property type="component" value="Unplaced"/>
</dbReference>
<organism evidence="2 3">
    <name type="scientific">Romanomermis culicivorax</name>
    <name type="common">Nematode worm</name>
    <dbReference type="NCBI Taxonomy" id="13658"/>
    <lineage>
        <taxon>Eukaryota</taxon>
        <taxon>Metazoa</taxon>
        <taxon>Ecdysozoa</taxon>
        <taxon>Nematoda</taxon>
        <taxon>Enoplea</taxon>
        <taxon>Dorylaimia</taxon>
        <taxon>Mermithida</taxon>
        <taxon>Mermithoidea</taxon>
        <taxon>Mermithidae</taxon>
        <taxon>Romanomermis</taxon>
    </lineage>
</organism>
<sequence>MPSKNDKITVFTLKLFKFCSCSFYFVQFIEQNFSSKQRGVCKLPKSKKDNNNNNDVKDGMIVKPKRKYKPRAQTKDVETVEKMKKVRRSKANDRERSRKIDMLRIKR</sequence>
<evidence type="ECO:0000256" key="1">
    <source>
        <dbReference type="SAM" id="MobiDB-lite"/>
    </source>
</evidence>
<dbReference type="WBParaSite" id="nRc.2.0.1.t04207-RA">
    <property type="protein sequence ID" value="nRc.2.0.1.t04207-RA"/>
    <property type="gene ID" value="nRc.2.0.1.g04207"/>
</dbReference>
<evidence type="ECO:0000313" key="2">
    <source>
        <dbReference type="Proteomes" id="UP000887565"/>
    </source>
</evidence>
<name>A0A915HS51_ROMCU</name>
<protein>
    <submittedName>
        <fullName evidence="3">Uncharacterized protein</fullName>
    </submittedName>
</protein>
<feature type="region of interest" description="Disordered" evidence="1">
    <location>
        <begin position="66"/>
        <end position="107"/>
    </location>
</feature>
<proteinExistence type="predicted"/>
<evidence type="ECO:0000313" key="3">
    <source>
        <dbReference type="WBParaSite" id="nRc.2.0.1.t04207-RA"/>
    </source>
</evidence>
<feature type="compositionally biased region" description="Basic and acidic residues" evidence="1">
    <location>
        <begin position="90"/>
        <end position="107"/>
    </location>
</feature>
<dbReference type="AlphaFoldDB" id="A0A915HS51"/>
<accession>A0A915HS51</accession>
<keyword evidence="2" id="KW-1185">Reference proteome</keyword>
<reference evidence="3" key="1">
    <citation type="submission" date="2022-11" db="UniProtKB">
        <authorList>
            <consortium name="WormBaseParasite"/>
        </authorList>
    </citation>
    <scope>IDENTIFICATION</scope>
</reference>